<protein>
    <recommendedName>
        <fullName evidence="4">Small EDRK-rich factor-like N-terminal domain-containing protein</fullName>
    </recommendedName>
</protein>
<evidence type="ECO:0000256" key="1">
    <source>
        <dbReference type="SAM" id="MobiDB-lite"/>
    </source>
</evidence>
<evidence type="ECO:0008006" key="4">
    <source>
        <dbReference type="Google" id="ProtNLM"/>
    </source>
</evidence>
<accession>A0AAW0PQH8</accession>
<sequence>MRDKRGTTMEKQKQDNARQACILASRGQQNTACKEQGFSSDRTAQGGADPRVQFKDSQVHTAGSAVFWGSQVGALSKVPREQSAQRKKKLLSNILDSFGLKRTVFDC</sequence>
<dbReference type="Proteomes" id="UP001460270">
    <property type="component" value="Unassembled WGS sequence"/>
</dbReference>
<comment type="caution">
    <text evidence="2">The sequence shown here is derived from an EMBL/GenBank/DDBJ whole genome shotgun (WGS) entry which is preliminary data.</text>
</comment>
<dbReference type="AlphaFoldDB" id="A0AAW0PQH8"/>
<evidence type="ECO:0000313" key="3">
    <source>
        <dbReference type="Proteomes" id="UP001460270"/>
    </source>
</evidence>
<gene>
    <name evidence="2" type="ORF">WMY93_009551</name>
</gene>
<name>A0AAW0PQH8_9GOBI</name>
<feature type="region of interest" description="Disordered" evidence="1">
    <location>
        <begin position="28"/>
        <end position="49"/>
    </location>
</feature>
<evidence type="ECO:0000313" key="2">
    <source>
        <dbReference type="EMBL" id="KAK7922649.1"/>
    </source>
</evidence>
<dbReference type="EMBL" id="JBBPFD010000006">
    <property type="protein sequence ID" value="KAK7922649.1"/>
    <property type="molecule type" value="Genomic_DNA"/>
</dbReference>
<proteinExistence type="predicted"/>
<feature type="compositionally biased region" description="Polar residues" evidence="1">
    <location>
        <begin position="28"/>
        <end position="43"/>
    </location>
</feature>
<reference evidence="3" key="1">
    <citation type="submission" date="2024-04" db="EMBL/GenBank/DDBJ databases">
        <title>Salinicola lusitanus LLJ914,a marine bacterium isolated from the Okinawa Trough.</title>
        <authorList>
            <person name="Li J."/>
        </authorList>
    </citation>
    <scope>NUCLEOTIDE SEQUENCE [LARGE SCALE GENOMIC DNA]</scope>
</reference>
<keyword evidence="3" id="KW-1185">Reference proteome</keyword>
<organism evidence="2 3">
    <name type="scientific">Mugilogobius chulae</name>
    <name type="common">yellowstripe goby</name>
    <dbReference type="NCBI Taxonomy" id="88201"/>
    <lineage>
        <taxon>Eukaryota</taxon>
        <taxon>Metazoa</taxon>
        <taxon>Chordata</taxon>
        <taxon>Craniata</taxon>
        <taxon>Vertebrata</taxon>
        <taxon>Euteleostomi</taxon>
        <taxon>Actinopterygii</taxon>
        <taxon>Neopterygii</taxon>
        <taxon>Teleostei</taxon>
        <taxon>Neoteleostei</taxon>
        <taxon>Acanthomorphata</taxon>
        <taxon>Gobiaria</taxon>
        <taxon>Gobiiformes</taxon>
        <taxon>Gobioidei</taxon>
        <taxon>Gobiidae</taxon>
        <taxon>Gobionellinae</taxon>
        <taxon>Mugilogobius</taxon>
    </lineage>
</organism>